<dbReference type="PANTHER" id="PTHR28527:SF1">
    <property type="entry name" value="SWI5-DEPENDENT RECOMBINATION DNA REPAIR PROTEIN 1"/>
    <property type="match status" value="1"/>
</dbReference>
<dbReference type="Proteomes" id="UP000019487">
    <property type="component" value="Unassembled WGS sequence"/>
</dbReference>
<evidence type="ECO:0000313" key="2">
    <source>
        <dbReference type="EMBL" id="ESZ99035.1"/>
    </source>
</evidence>
<evidence type="ECO:0000313" key="3">
    <source>
        <dbReference type="Proteomes" id="UP000019487"/>
    </source>
</evidence>
<dbReference type="OrthoDB" id="27934at2759"/>
<comment type="caution">
    <text evidence="2">The sequence shown here is derived from an EMBL/GenBank/DDBJ whole genome shotgun (WGS) entry which is preliminary data.</text>
</comment>
<protein>
    <recommendedName>
        <fullName evidence="4">DNA repair protein Dds20/Mei5</fullName>
    </recommendedName>
</protein>
<dbReference type="AlphaFoldDB" id="W9CWS9"/>
<accession>W9CWS9</accession>
<organism evidence="2 3">
    <name type="scientific">Sclerotinia borealis (strain F-4128)</name>
    <dbReference type="NCBI Taxonomy" id="1432307"/>
    <lineage>
        <taxon>Eukaryota</taxon>
        <taxon>Fungi</taxon>
        <taxon>Dikarya</taxon>
        <taxon>Ascomycota</taxon>
        <taxon>Pezizomycotina</taxon>
        <taxon>Leotiomycetes</taxon>
        <taxon>Helotiales</taxon>
        <taxon>Sclerotiniaceae</taxon>
        <taxon>Sclerotinia</taxon>
    </lineage>
</organism>
<evidence type="ECO:0000256" key="1">
    <source>
        <dbReference type="SAM" id="MobiDB-lite"/>
    </source>
</evidence>
<dbReference type="Gene3D" id="6.10.140.1020">
    <property type="match status" value="1"/>
</dbReference>
<feature type="region of interest" description="Disordered" evidence="1">
    <location>
        <begin position="191"/>
        <end position="252"/>
    </location>
</feature>
<keyword evidence="3" id="KW-1185">Reference proteome</keyword>
<feature type="compositionally biased region" description="Basic and acidic residues" evidence="1">
    <location>
        <begin position="118"/>
        <end position="135"/>
    </location>
</feature>
<feature type="compositionally biased region" description="Basic residues" evidence="1">
    <location>
        <begin position="1"/>
        <end position="10"/>
    </location>
</feature>
<dbReference type="EMBL" id="AYSA01000025">
    <property type="protein sequence ID" value="ESZ99035.1"/>
    <property type="molecule type" value="Genomic_DNA"/>
</dbReference>
<feature type="compositionally biased region" description="Low complexity" evidence="1">
    <location>
        <begin position="196"/>
        <end position="208"/>
    </location>
</feature>
<name>W9CWS9_SCLBF</name>
<proteinExistence type="predicted"/>
<feature type="region of interest" description="Disordered" evidence="1">
    <location>
        <begin position="118"/>
        <end position="138"/>
    </location>
</feature>
<dbReference type="GO" id="GO:0006310">
    <property type="term" value="P:DNA recombination"/>
    <property type="evidence" value="ECO:0007669"/>
    <property type="project" value="TreeGrafter"/>
</dbReference>
<feature type="region of interest" description="Disordered" evidence="1">
    <location>
        <begin position="1"/>
        <end position="79"/>
    </location>
</feature>
<evidence type="ECO:0008006" key="4">
    <source>
        <dbReference type="Google" id="ProtNLM"/>
    </source>
</evidence>
<sequence>MSTPAAKRRRMEAANTLQKPFRSPFKTPFKSPLIKAPNTRASTAAAAVSTPLSSKTSSSYPVVSIPSPSTATRTKRSFTSPVSAAVLNADPDIAPLLKEQRELEKQLREVKEELDMAEQAKKIEKDSKNKDKDGSGEIDGELVELCEKWKGASRLAAEELFGKVRDRVNRMGGPRAWKEMQKRQQEFQNNWDQDDANNNNNNNNNNNDSDNEDDGKDLEKRDVYAEYSIDPETENEKTQRAPGLGDTGENPGEEDEFTMAMMLRTLNVDLAAIGCCLRRSVHNIINGMLSGTLAYKKVEHYHVIRGHQLFGG</sequence>
<reference evidence="2 3" key="1">
    <citation type="journal article" date="2014" name="Genome Announc.">
        <title>Draft genome sequence of Sclerotinia borealis, a psychrophilic plant pathogenic fungus.</title>
        <authorList>
            <person name="Mardanov A.V."/>
            <person name="Beletsky A.V."/>
            <person name="Kadnikov V.V."/>
            <person name="Ignatov A.N."/>
            <person name="Ravin N.V."/>
        </authorList>
    </citation>
    <scope>NUCLEOTIDE SEQUENCE [LARGE SCALE GENOMIC DNA]</scope>
    <source>
        <strain evidence="3">F-4157</strain>
    </source>
</reference>
<feature type="compositionally biased region" description="Low complexity" evidence="1">
    <location>
        <begin position="36"/>
        <end position="69"/>
    </location>
</feature>
<gene>
    <name evidence="2" type="ORF">SBOR_0569</name>
</gene>
<dbReference type="PANTHER" id="PTHR28527">
    <property type="entry name" value="MATING-TYPE SWITCHING PROTEIN SWI2-RELATED"/>
    <property type="match status" value="1"/>
</dbReference>
<dbReference type="STRING" id="1432307.W9CWS9"/>
<dbReference type="HOGENOM" id="CLU_045012_0_0_1"/>